<dbReference type="PANTHER" id="PTHR36573:SF1">
    <property type="entry name" value="INTERMEMBRANE PHOSPHOLIPID TRANSPORT SYSTEM BINDING PROTEIN MLAC"/>
    <property type="match status" value="1"/>
</dbReference>
<dbReference type="Pfam" id="PF05494">
    <property type="entry name" value="MlaC"/>
    <property type="match status" value="1"/>
</dbReference>
<protein>
    <submittedName>
        <fullName evidence="2">Lipid asymmetry ABC transporter MlaABCDEF, periplasmic component MlaC</fullName>
    </submittedName>
</protein>
<dbReference type="InterPro" id="IPR008869">
    <property type="entry name" value="MlaC/ttg2D"/>
</dbReference>
<dbReference type="Gene3D" id="3.10.450.710">
    <property type="entry name" value="Tgt2/MlaC"/>
    <property type="match status" value="1"/>
</dbReference>
<keyword evidence="1" id="KW-0732">Signal</keyword>
<feature type="chain" id="PRO_5026097059" evidence="1">
    <location>
        <begin position="22"/>
        <end position="196"/>
    </location>
</feature>
<accession>A0A6G5QED7</accession>
<keyword evidence="3" id="KW-1185">Reference proteome</keyword>
<evidence type="ECO:0000313" key="3">
    <source>
        <dbReference type="Proteomes" id="UP000503264"/>
    </source>
</evidence>
<sequence>MKILKILLSFCLFANMLFALSKDEIKNVVEAKTDEAIKILTTKELSSEQKTTQLFAIFDPLFDYKQMAKISLGKKFNALTPNEQDEFGKAFEQKLKASYIDKLLSYTDQKIIIKEQTQPQPNRIFLSSELISNANKYEFVYKFYNSNDNWLIYDIEMIGVSLIQTYRSQFADMLESADFATLMKKLNETAPIKVDN</sequence>
<dbReference type="PANTHER" id="PTHR36573">
    <property type="entry name" value="INTERMEMBRANE PHOSPHOLIPID TRANSPORT SYSTEM BINDING PROTEIN MLAC"/>
    <property type="match status" value="1"/>
</dbReference>
<evidence type="ECO:0000256" key="1">
    <source>
        <dbReference type="SAM" id="SignalP"/>
    </source>
</evidence>
<feature type="signal peptide" evidence="1">
    <location>
        <begin position="1"/>
        <end position="21"/>
    </location>
</feature>
<dbReference type="AlphaFoldDB" id="A0A6G5QED7"/>
<dbReference type="InterPro" id="IPR042245">
    <property type="entry name" value="Tgt2/MlaC_sf"/>
</dbReference>
<proteinExistence type="predicted"/>
<gene>
    <name evidence="2" type="ORF">CMUC_0258</name>
</gene>
<dbReference type="Proteomes" id="UP000503264">
    <property type="component" value="Chromosome"/>
</dbReference>
<name>A0A6G5QED7_9BACT</name>
<dbReference type="EMBL" id="CP012542">
    <property type="protein sequence ID" value="QCD44073.1"/>
    <property type="molecule type" value="Genomic_DNA"/>
</dbReference>
<evidence type="ECO:0000313" key="2">
    <source>
        <dbReference type="EMBL" id="QCD44073.1"/>
    </source>
</evidence>
<dbReference type="RefSeq" id="WP_171993337.1">
    <property type="nucleotide sequence ID" value="NZ_CP012542.1"/>
</dbReference>
<reference evidence="2 3" key="1">
    <citation type="submission" date="2016-07" db="EMBL/GenBank/DDBJ databases">
        <title>Comparative genomics of the Campylobacter concisus group.</title>
        <authorList>
            <person name="Miller W.G."/>
            <person name="Yee E."/>
            <person name="Chapman M.H."/>
            <person name="Huynh S."/>
            <person name="Bono J.L."/>
            <person name="On S.L.W."/>
            <person name="StLeger J."/>
            <person name="Foster G."/>
            <person name="Parker C.T."/>
        </authorList>
    </citation>
    <scope>NUCLEOTIDE SEQUENCE [LARGE SCALE GENOMIC DNA]</scope>
    <source>
        <strain evidence="2 3">CCUG 21559</strain>
    </source>
</reference>
<organism evidence="2 3">
    <name type="scientific">Campylobacter mucosalis CCUG 21559</name>
    <dbReference type="NCBI Taxonomy" id="1032067"/>
    <lineage>
        <taxon>Bacteria</taxon>
        <taxon>Pseudomonadati</taxon>
        <taxon>Campylobacterota</taxon>
        <taxon>Epsilonproteobacteria</taxon>
        <taxon>Campylobacterales</taxon>
        <taxon>Campylobacteraceae</taxon>
        <taxon>Campylobacter</taxon>
    </lineage>
</organism>